<comment type="caution">
    <text evidence="3">The sequence shown here is derived from an EMBL/GenBank/DDBJ whole genome shotgun (WGS) entry which is preliminary data.</text>
</comment>
<dbReference type="CDD" id="cd00037">
    <property type="entry name" value="CLECT"/>
    <property type="match status" value="1"/>
</dbReference>
<dbReference type="Proteomes" id="UP001314229">
    <property type="component" value="Unassembled WGS sequence"/>
</dbReference>
<keyword evidence="1" id="KW-0732">Signal</keyword>
<evidence type="ECO:0000313" key="3">
    <source>
        <dbReference type="EMBL" id="CAK6954980.1"/>
    </source>
</evidence>
<feature type="chain" id="PRO_5043875153" description="C-type lectin domain-containing protein" evidence="1">
    <location>
        <begin position="20"/>
        <end position="169"/>
    </location>
</feature>
<feature type="domain" description="C-type lectin" evidence="2">
    <location>
        <begin position="42"/>
        <end position="161"/>
    </location>
</feature>
<dbReference type="PROSITE" id="PS50041">
    <property type="entry name" value="C_TYPE_LECTIN_2"/>
    <property type="match status" value="1"/>
</dbReference>
<dbReference type="PRINTS" id="PR01504">
    <property type="entry name" value="PNCREATITSAP"/>
</dbReference>
<dbReference type="Gene3D" id="3.10.100.10">
    <property type="entry name" value="Mannose-Binding Protein A, subunit A"/>
    <property type="match status" value="1"/>
</dbReference>
<dbReference type="InterPro" id="IPR001304">
    <property type="entry name" value="C-type_lectin-like"/>
</dbReference>
<organism evidence="3 4">
    <name type="scientific">Scomber scombrus</name>
    <name type="common">Atlantic mackerel</name>
    <name type="synonym">Scomber vernalis</name>
    <dbReference type="NCBI Taxonomy" id="13677"/>
    <lineage>
        <taxon>Eukaryota</taxon>
        <taxon>Metazoa</taxon>
        <taxon>Chordata</taxon>
        <taxon>Craniata</taxon>
        <taxon>Vertebrata</taxon>
        <taxon>Euteleostomi</taxon>
        <taxon>Actinopterygii</taxon>
        <taxon>Neopterygii</taxon>
        <taxon>Teleostei</taxon>
        <taxon>Neoteleostei</taxon>
        <taxon>Acanthomorphata</taxon>
        <taxon>Pelagiaria</taxon>
        <taxon>Scombriformes</taxon>
        <taxon>Scombridae</taxon>
        <taxon>Scomber</taxon>
    </lineage>
</organism>
<feature type="signal peptide" evidence="1">
    <location>
        <begin position="1"/>
        <end position="19"/>
    </location>
</feature>
<evidence type="ECO:0000259" key="2">
    <source>
        <dbReference type="PROSITE" id="PS50041"/>
    </source>
</evidence>
<dbReference type="AlphaFoldDB" id="A0AAV1N747"/>
<accession>A0AAV1N747</accession>
<evidence type="ECO:0000256" key="1">
    <source>
        <dbReference type="SAM" id="SignalP"/>
    </source>
</evidence>
<dbReference type="InterPro" id="IPR016187">
    <property type="entry name" value="CTDL_fold"/>
</dbReference>
<dbReference type="InterPro" id="IPR016186">
    <property type="entry name" value="C-type_lectin-like/link_sf"/>
</dbReference>
<protein>
    <recommendedName>
        <fullName evidence="2">C-type lectin domain-containing protein</fullName>
    </recommendedName>
</protein>
<dbReference type="SMART" id="SM00034">
    <property type="entry name" value="CLECT"/>
    <property type="match status" value="1"/>
</dbReference>
<dbReference type="SUPFAM" id="SSF56436">
    <property type="entry name" value="C-type lectin-like"/>
    <property type="match status" value="1"/>
</dbReference>
<reference evidence="3 4" key="1">
    <citation type="submission" date="2024-01" db="EMBL/GenBank/DDBJ databases">
        <authorList>
            <person name="Alioto T."/>
            <person name="Alioto T."/>
            <person name="Gomez Garrido J."/>
        </authorList>
    </citation>
    <scope>NUCLEOTIDE SEQUENCE [LARGE SCALE GENOMIC DNA]</scope>
</reference>
<sequence length="169" mass="18890">MASSLYIIVLLCLTSGMGAEASAKCTKPGHCCEKCPAGWTEFDSRCFMFHFAAMDWSDAEKTCIELGGNLASIQTAEDYNALREMVNRATGTDRHTWLGGYDAVKEGAWKWSDGSKFEFSGWFKGEPNNARGLEHCMEMNYNGREYVNDMKCSVKRSFICAKDTISEPQ</sequence>
<dbReference type="InterPro" id="IPR050111">
    <property type="entry name" value="C-type_lectin/snaclec_domain"/>
</dbReference>
<dbReference type="EMBL" id="CAWUFR010000020">
    <property type="protein sequence ID" value="CAK6954980.1"/>
    <property type="molecule type" value="Genomic_DNA"/>
</dbReference>
<gene>
    <name evidence="3" type="ORF">FSCOSCO3_A037969</name>
</gene>
<proteinExistence type="predicted"/>
<keyword evidence="4" id="KW-1185">Reference proteome</keyword>
<evidence type="ECO:0000313" key="4">
    <source>
        <dbReference type="Proteomes" id="UP001314229"/>
    </source>
</evidence>
<name>A0AAV1N747_SCOSC</name>
<dbReference type="PANTHER" id="PTHR22803">
    <property type="entry name" value="MANNOSE, PHOSPHOLIPASE, LECTIN RECEPTOR RELATED"/>
    <property type="match status" value="1"/>
</dbReference>
<dbReference type="Pfam" id="PF00059">
    <property type="entry name" value="Lectin_C"/>
    <property type="match status" value="1"/>
</dbReference>